<accession>A0AB39V4M9</accession>
<dbReference type="Gene3D" id="3.40.50.2000">
    <property type="entry name" value="Glycogen Phosphorylase B"/>
    <property type="match status" value="2"/>
</dbReference>
<organism evidence="3">
    <name type="scientific">Leptotrichia alba</name>
    <dbReference type="NCBI Taxonomy" id="3239304"/>
    <lineage>
        <taxon>Bacteria</taxon>
        <taxon>Fusobacteriati</taxon>
        <taxon>Fusobacteriota</taxon>
        <taxon>Fusobacteriia</taxon>
        <taxon>Fusobacteriales</taxon>
        <taxon>Leptotrichiaceae</taxon>
        <taxon>Leptotrichia</taxon>
    </lineage>
</organism>
<dbReference type="PANTHER" id="PTHR46401:SF2">
    <property type="entry name" value="GLYCOSYLTRANSFERASE WBBK-RELATED"/>
    <property type="match status" value="1"/>
</dbReference>
<proteinExistence type="predicted"/>
<dbReference type="AlphaFoldDB" id="A0AB39V4M9"/>
<dbReference type="PANTHER" id="PTHR46401">
    <property type="entry name" value="GLYCOSYLTRANSFERASE WBBK-RELATED"/>
    <property type="match status" value="1"/>
</dbReference>
<feature type="domain" description="Glycosyl transferase family 1" evidence="2">
    <location>
        <begin position="176"/>
        <end position="318"/>
    </location>
</feature>
<dbReference type="RefSeq" id="WP_369715797.1">
    <property type="nucleotide sequence ID" value="NZ_CP165647.1"/>
</dbReference>
<dbReference type="EC" id="2.4.-.-" evidence="3"/>
<dbReference type="CDD" id="cd03801">
    <property type="entry name" value="GT4_PimA-like"/>
    <property type="match status" value="1"/>
</dbReference>
<evidence type="ECO:0000259" key="2">
    <source>
        <dbReference type="Pfam" id="PF00534"/>
    </source>
</evidence>
<dbReference type="Pfam" id="PF00534">
    <property type="entry name" value="Glycos_transf_1"/>
    <property type="match status" value="1"/>
</dbReference>
<dbReference type="EMBL" id="CP165647">
    <property type="protein sequence ID" value="XDU62158.1"/>
    <property type="molecule type" value="Genomic_DNA"/>
</dbReference>
<keyword evidence="1 3" id="KW-0808">Transferase</keyword>
<gene>
    <name evidence="3" type="ORF">AB8B28_11045</name>
</gene>
<dbReference type="GO" id="GO:0016757">
    <property type="term" value="F:glycosyltransferase activity"/>
    <property type="evidence" value="ECO:0007669"/>
    <property type="project" value="UniProtKB-KW"/>
</dbReference>
<keyword evidence="3" id="KW-0328">Glycosyltransferase</keyword>
<dbReference type="InterPro" id="IPR001296">
    <property type="entry name" value="Glyco_trans_1"/>
</dbReference>
<name>A0AB39V4M9_9FUSO</name>
<evidence type="ECO:0000256" key="1">
    <source>
        <dbReference type="ARBA" id="ARBA00022679"/>
    </source>
</evidence>
<evidence type="ECO:0000313" key="3">
    <source>
        <dbReference type="EMBL" id="XDU62158.1"/>
    </source>
</evidence>
<sequence length="349" mass="41947">MKKDKILIYLGYNSPIIYKRGVENVILSQSRALPQNIKKYYIFFGEKDKEFFWNDIKCISIKHNLFRFFKLNKSINDLYKNTECVIHSHNYLMSFFLLKKTDIFTVHDGLYYQANETNHKLKNLFKYIEKKVYKKSGLLHFISKFAKEKSLYKGNNFKIIYNTTPFENIDLKYASKDNWETDKIKIFTVRSIEERANINLLIELAKRKRNYDIKIAGKGPLLEKYREEIRKNQLENIELLGYISDEEVRYFYETADLVIVLAKYGEGFGLPIIEGYLYNNPVFASDICAIPEIIIDKNFLVKNNVEDLENKIEKYYEELPVYNFKKYYKENFSYDKILKKYRQMYDKFF</sequence>
<dbReference type="SUPFAM" id="SSF53756">
    <property type="entry name" value="UDP-Glycosyltransferase/glycogen phosphorylase"/>
    <property type="match status" value="1"/>
</dbReference>
<reference evidence="3" key="1">
    <citation type="submission" date="2024-07" db="EMBL/GenBank/DDBJ databases">
        <authorList>
            <person name="Li X.-J."/>
            <person name="Wang X."/>
        </authorList>
    </citation>
    <scope>NUCLEOTIDE SEQUENCE</scope>
    <source>
        <strain evidence="3">HSP-536</strain>
    </source>
</reference>
<dbReference type="KEGG" id="lala:AB8B28_11045"/>
<protein>
    <submittedName>
        <fullName evidence="3">Glycosyltransferase family 4 protein</fullName>
        <ecNumber evidence="3">2.4.-.-</ecNumber>
    </submittedName>
</protein>